<dbReference type="Gene3D" id="3.90.550.10">
    <property type="entry name" value="Spore Coat Polysaccharide Biosynthesis Protein SpsA, Chain A"/>
    <property type="match status" value="1"/>
</dbReference>
<evidence type="ECO:0000256" key="1">
    <source>
        <dbReference type="ARBA" id="ARBA00006739"/>
    </source>
</evidence>
<evidence type="ECO:0000256" key="2">
    <source>
        <dbReference type="ARBA" id="ARBA00022676"/>
    </source>
</evidence>
<feature type="domain" description="Glycosyltransferase 2-like" evidence="4">
    <location>
        <begin position="14"/>
        <end position="62"/>
    </location>
</feature>
<gene>
    <name evidence="5" type="ORF">SAMN05216200_104160</name>
</gene>
<dbReference type="PANTHER" id="PTHR43179:SF12">
    <property type="entry name" value="GALACTOFURANOSYLTRANSFERASE GLFT2"/>
    <property type="match status" value="1"/>
</dbReference>
<dbReference type="Pfam" id="PF00535">
    <property type="entry name" value="Glycos_transf_2"/>
    <property type="match status" value="1"/>
</dbReference>
<dbReference type="EMBL" id="FRDL01000004">
    <property type="protein sequence ID" value="SHN65747.1"/>
    <property type="molecule type" value="Genomic_DNA"/>
</dbReference>
<dbReference type="OrthoDB" id="9771846at2"/>
<dbReference type="STRING" id="1189325.SAMN04488119_104160"/>
<dbReference type="InterPro" id="IPR001173">
    <property type="entry name" value="Glyco_trans_2-like"/>
</dbReference>
<dbReference type="GO" id="GO:0016757">
    <property type="term" value="F:glycosyltransferase activity"/>
    <property type="evidence" value="ECO:0007669"/>
    <property type="project" value="UniProtKB-KW"/>
</dbReference>
<dbReference type="PANTHER" id="PTHR43179">
    <property type="entry name" value="RHAMNOSYLTRANSFERASE WBBL"/>
    <property type="match status" value="1"/>
</dbReference>
<name>A0A1M7T4W8_9RHOB</name>
<reference evidence="5 6" key="1">
    <citation type="submission" date="2016-12" db="EMBL/GenBank/DDBJ databases">
        <authorList>
            <person name="Song W.-J."/>
            <person name="Kurnit D.M."/>
        </authorList>
    </citation>
    <scope>NUCLEOTIDE SEQUENCE [LARGE SCALE GENOMIC DNA]</scope>
    <source>
        <strain evidence="5 6">CGMCC 1.10808</strain>
    </source>
</reference>
<evidence type="ECO:0000313" key="5">
    <source>
        <dbReference type="EMBL" id="SHN65747.1"/>
    </source>
</evidence>
<dbReference type="Proteomes" id="UP000184066">
    <property type="component" value="Unassembled WGS sequence"/>
</dbReference>
<sequence>MSGQGAGAAPVLGVAIVTYNAEKVILDCLESLLAAPDQPMRIVLCDNASTDGTVDAIRDWAAGRRAWRPSDLPGLPPAPAPKPVRLVEFDAPPAAGALPLAGQGADEPGIALIHSGLNRGFAGGVNLALEALRAAPDVALFWVLNPDAIAPPGAPGALMRAAREGGPGIGLWGGRILYADARGSINADGGGWLNLWTGVTGGVNFMRPHADAPPPDPAGFDFVSGASMAVTRAFLETVGPMREDYFLYYEEVDWALRRGDLAIGYAPGATIYHHVGASIGSPTHRRGGSPFSLYFLFRNRRRLVRRFNPAALPVAWTYSMAKVAQLALRGDLAAASAAFRGFNGLPPPRAVRERIAPEARPLAFGGE</sequence>
<evidence type="ECO:0000259" key="4">
    <source>
        <dbReference type="Pfam" id="PF00535"/>
    </source>
</evidence>
<dbReference type="InterPro" id="IPR029044">
    <property type="entry name" value="Nucleotide-diphossugar_trans"/>
</dbReference>
<organism evidence="5 6">
    <name type="scientific">Oceanicella actignis</name>
    <dbReference type="NCBI Taxonomy" id="1189325"/>
    <lineage>
        <taxon>Bacteria</taxon>
        <taxon>Pseudomonadati</taxon>
        <taxon>Pseudomonadota</taxon>
        <taxon>Alphaproteobacteria</taxon>
        <taxon>Rhodobacterales</taxon>
        <taxon>Paracoccaceae</taxon>
        <taxon>Oceanicella</taxon>
    </lineage>
</organism>
<evidence type="ECO:0000313" key="6">
    <source>
        <dbReference type="Proteomes" id="UP000184066"/>
    </source>
</evidence>
<dbReference type="AlphaFoldDB" id="A0A1M7T4W8"/>
<dbReference type="SUPFAM" id="SSF53448">
    <property type="entry name" value="Nucleotide-diphospho-sugar transferases"/>
    <property type="match status" value="1"/>
</dbReference>
<dbReference type="RefSeq" id="WP_072747117.1">
    <property type="nucleotide sequence ID" value="NZ_FOHL01000004.1"/>
</dbReference>
<proteinExistence type="inferred from homology"/>
<accession>A0A1M7T4W8</accession>
<evidence type="ECO:0000256" key="3">
    <source>
        <dbReference type="ARBA" id="ARBA00022679"/>
    </source>
</evidence>
<protein>
    <recommendedName>
        <fullName evidence="4">Glycosyltransferase 2-like domain-containing protein</fullName>
    </recommendedName>
</protein>
<keyword evidence="6" id="KW-1185">Reference proteome</keyword>
<keyword evidence="3" id="KW-0808">Transferase</keyword>
<comment type="similarity">
    <text evidence="1">Belongs to the glycosyltransferase 2 family.</text>
</comment>
<keyword evidence="2" id="KW-0328">Glycosyltransferase</keyword>